<proteinExistence type="inferred from homology"/>
<dbReference type="STRING" id="1037660.A0A066WL08"/>
<dbReference type="CDD" id="cd13230">
    <property type="entry name" value="PH1_SSRP1-like"/>
    <property type="match status" value="1"/>
</dbReference>
<evidence type="ECO:0000256" key="11">
    <source>
        <dbReference type="SAM" id="MobiDB-lite"/>
    </source>
</evidence>
<dbReference type="GO" id="GO:0031491">
    <property type="term" value="F:nucleosome binding"/>
    <property type="evidence" value="ECO:0007669"/>
    <property type="project" value="TreeGrafter"/>
</dbReference>
<dbReference type="GeneID" id="25264006"/>
<protein>
    <recommendedName>
        <fullName evidence="10">FACT complex subunit POB3</fullName>
    </recommendedName>
</protein>
<sequence>MAEEFNHVFFGLSSTVGRLRMSEGGLGWKPAGGEGSTVTEVADNFKSFEWLKVARNYQCRINLRKRNDRGEDRMTFDGFSRDDRERLAATIKSYYGMTLTDRQISTRGWNWGSAEIEQDDVQFLVNEKLAFEVPLSHIANSNVAGKTEVSIEFINPEQQQPTTNSGAATNGDRKSTKIRGDQLVEMRFFIPGNVEKGSNVGSDAEDQEEQTAASAFHEQLKAKADIGQVAGDGILLFKDVLVLTPRGRYDIDMFSSFLRLRGKTYDYKVLYSSITRLFLLPKPDDVHVQFVVGLDPAIRQGQTKYPYLVLQFPREEEMDAELNLDEEVIQDKYEGKLKKRYEEPTFKIVTNLFKVLSGQKLTVPTSFESSTGQSSIKCNVKATDGLLYPLEKAMLWVSKQPVYVAYADVHQIVFSRVGGAISSSKTFDLRVITKSGPEHHFQSLNREEHEKLNLHFAERKLRIKNEMAETDGALGLQVAAGMLSDEDEEMGAAGDDDDEDSEEDEDFQEGSSDEDGGSPSEASDDEDGGAGGKGGGKGDDSDSDAEMRNMDSPPKKKKRKS</sequence>
<comment type="similarity">
    <text evidence="1 10">Belongs to the SSRP1 family.</text>
</comment>
<evidence type="ECO:0000256" key="6">
    <source>
        <dbReference type="ARBA" id="ARBA00023163"/>
    </source>
</evidence>
<feature type="region of interest" description="Disordered" evidence="11">
    <location>
        <begin position="155"/>
        <end position="176"/>
    </location>
</feature>
<comment type="subcellular location">
    <subcellularLocation>
        <location evidence="10">Nucleus</location>
    </subcellularLocation>
    <subcellularLocation>
        <location evidence="10">Chromosome</location>
    </subcellularLocation>
</comment>
<keyword evidence="8 10" id="KW-0539">Nucleus</keyword>
<dbReference type="InterPro" id="IPR024954">
    <property type="entry name" value="SSRP1_DD"/>
</dbReference>
<dbReference type="Gene3D" id="2.30.29.30">
    <property type="entry name" value="Pleckstrin-homology domain (PH domain)/Phosphotyrosine-binding domain (PTB)"/>
    <property type="match status" value="2"/>
</dbReference>
<dbReference type="OMA" id="QVVTKIF"/>
<dbReference type="InterPro" id="IPR050454">
    <property type="entry name" value="RTT106/SSRP1_HistChap/FACT"/>
</dbReference>
<evidence type="ECO:0000256" key="5">
    <source>
        <dbReference type="ARBA" id="ARBA00023015"/>
    </source>
</evidence>
<feature type="domain" description="Histone chaperone RTT106/FACT complex subunit SPT16-like middle" evidence="12">
    <location>
        <begin position="373"/>
        <end position="466"/>
    </location>
</feature>
<dbReference type="PRINTS" id="PR00887">
    <property type="entry name" value="SSRCOGNITION"/>
</dbReference>
<dbReference type="PANTHER" id="PTHR45849:SF1">
    <property type="entry name" value="FACT COMPLEX SUBUNIT SSRP1"/>
    <property type="match status" value="1"/>
</dbReference>
<evidence type="ECO:0000259" key="12">
    <source>
        <dbReference type="SMART" id="SM01287"/>
    </source>
</evidence>
<dbReference type="InterPro" id="IPR035417">
    <property type="entry name" value="SSRP1/POB3_N"/>
</dbReference>
<comment type="function">
    <text evidence="9 10">Component of the FACT complex, a general chromatin factor that acts to reorganize nucleosomes. The FACT complex is involved in multiple processes that require DNA as a template such as mRNA elongation, DNA replication and DNA repair. During transcription elongation the FACT complex acts as a histone chaperone that both destabilizes and restores nucleosomal structure. It facilitates the passage of RNA polymerase II and transcription by promoting the dissociation of one histone H2A-H2B dimer from the nucleosome, then subsequently promotes the reestablishment of the nucleosome following the passage of RNA polymerase II.</text>
</comment>
<dbReference type="InterPro" id="IPR013719">
    <property type="entry name" value="RTT106/SPT16-like_middle_dom"/>
</dbReference>
<dbReference type="Gene3D" id="2.30.29.220">
    <property type="entry name" value="Structure-specific recognition protein (SSRP1)"/>
    <property type="match status" value="1"/>
</dbReference>
<dbReference type="InterPro" id="IPR048993">
    <property type="entry name" value="SSRP1-like_PH1"/>
</dbReference>
<dbReference type="InterPro" id="IPR011993">
    <property type="entry name" value="PH-like_dom_sf"/>
</dbReference>
<dbReference type="Pfam" id="PF17292">
    <property type="entry name" value="POB3_N"/>
    <property type="match status" value="1"/>
</dbReference>
<name>A0A066WL08_TILAU</name>
<evidence type="ECO:0000256" key="3">
    <source>
        <dbReference type="ARBA" id="ARBA00022705"/>
    </source>
</evidence>
<evidence type="ECO:0000256" key="8">
    <source>
        <dbReference type="ARBA" id="ARBA00023242"/>
    </source>
</evidence>
<keyword evidence="4 10" id="KW-0227">DNA damage</keyword>
<dbReference type="GO" id="GO:0006260">
    <property type="term" value="P:DNA replication"/>
    <property type="evidence" value="ECO:0007669"/>
    <property type="project" value="UniProtKB-KW"/>
</dbReference>
<evidence type="ECO:0000256" key="1">
    <source>
        <dbReference type="ARBA" id="ARBA00010060"/>
    </source>
</evidence>
<feature type="compositionally biased region" description="Basic and acidic residues" evidence="11">
    <location>
        <begin position="536"/>
        <end position="549"/>
    </location>
</feature>
<dbReference type="PANTHER" id="PTHR45849">
    <property type="entry name" value="FACT COMPLEX SUBUNIT SSRP1"/>
    <property type="match status" value="1"/>
</dbReference>
<dbReference type="SMART" id="SM01287">
    <property type="entry name" value="Rtt106"/>
    <property type="match status" value="1"/>
</dbReference>
<organism evidence="13 14">
    <name type="scientific">Tilletiaria anomala (strain ATCC 24038 / CBS 436.72 / UBC 951)</name>
    <dbReference type="NCBI Taxonomy" id="1037660"/>
    <lineage>
        <taxon>Eukaryota</taxon>
        <taxon>Fungi</taxon>
        <taxon>Dikarya</taxon>
        <taxon>Basidiomycota</taxon>
        <taxon>Ustilaginomycotina</taxon>
        <taxon>Exobasidiomycetes</taxon>
        <taxon>Georgefischeriales</taxon>
        <taxon>Tilletiariaceae</taxon>
        <taxon>Tilletiaria</taxon>
    </lineage>
</organism>
<feature type="region of interest" description="Disordered" evidence="11">
    <location>
        <begin position="195"/>
        <end position="214"/>
    </location>
</feature>
<dbReference type="GO" id="GO:0042393">
    <property type="term" value="F:histone binding"/>
    <property type="evidence" value="ECO:0007669"/>
    <property type="project" value="TreeGrafter"/>
</dbReference>
<keyword evidence="2 10" id="KW-0158">Chromosome</keyword>
<comment type="caution">
    <text evidence="13">The sequence shown here is derived from an EMBL/GenBank/DDBJ whole genome shotgun (WGS) entry which is preliminary data.</text>
</comment>
<dbReference type="Pfam" id="PF03531">
    <property type="entry name" value="SSrecog"/>
    <property type="match status" value="1"/>
</dbReference>
<dbReference type="FunCoup" id="A0A066WL08">
    <property type="interactions" value="650"/>
</dbReference>
<dbReference type="GO" id="GO:0003677">
    <property type="term" value="F:DNA binding"/>
    <property type="evidence" value="ECO:0007669"/>
    <property type="project" value="InterPro"/>
</dbReference>
<keyword evidence="3 10" id="KW-0235">DNA replication</keyword>
<keyword evidence="6 10" id="KW-0804">Transcription</keyword>
<feature type="region of interest" description="Disordered" evidence="11">
    <location>
        <begin position="487"/>
        <end position="561"/>
    </location>
</feature>
<dbReference type="GO" id="GO:0035101">
    <property type="term" value="C:FACT complex"/>
    <property type="evidence" value="ECO:0007669"/>
    <property type="project" value="TreeGrafter"/>
</dbReference>
<dbReference type="OrthoDB" id="498543at2759"/>
<keyword evidence="5 10" id="KW-0805">Transcription regulation</keyword>
<reference evidence="13 14" key="1">
    <citation type="submission" date="2014-05" db="EMBL/GenBank/DDBJ databases">
        <title>Draft genome sequence of a rare smut relative, Tilletiaria anomala UBC 951.</title>
        <authorList>
            <consortium name="DOE Joint Genome Institute"/>
            <person name="Toome M."/>
            <person name="Kuo A."/>
            <person name="Henrissat B."/>
            <person name="Lipzen A."/>
            <person name="Tritt A."/>
            <person name="Yoshinaga Y."/>
            <person name="Zane M."/>
            <person name="Barry K."/>
            <person name="Grigoriev I.V."/>
            <person name="Spatafora J.W."/>
            <person name="Aimea M.C."/>
        </authorList>
    </citation>
    <scope>NUCLEOTIDE SEQUENCE [LARGE SCALE GENOMIC DNA]</scope>
    <source>
        <strain evidence="13 14">UBC 951</strain>
    </source>
</reference>
<feature type="compositionally biased region" description="Polar residues" evidence="11">
    <location>
        <begin position="156"/>
        <end position="168"/>
    </location>
</feature>
<dbReference type="InterPro" id="IPR000969">
    <property type="entry name" value="SSRP1/POB3"/>
</dbReference>
<evidence type="ECO:0000313" key="13">
    <source>
        <dbReference type="EMBL" id="KDN51305.1"/>
    </source>
</evidence>
<dbReference type="CDD" id="cd13231">
    <property type="entry name" value="PH2_SSRP1-like"/>
    <property type="match status" value="1"/>
</dbReference>
<dbReference type="SUPFAM" id="SSF50729">
    <property type="entry name" value="PH domain-like"/>
    <property type="match status" value="1"/>
</dbReference>
<dbReference type="InterPro" id="IPR038167">
    <property type="entry name" value="SSRP1_sf"/>
</dbReference>
<keyword evidence="14" id="KW-1185">Reference proteome</keyword>
<gene>
    <name evidence="13" type="ORF">K437DRAFT_254891</name>
</gene>
<evidence type="ECO:0000256" key="4">
    <source>
        <dbReference type="ARBA" id="ARBA00022763"/>
    </source>
</evidence>
<feature type="compositionally biased region" description="Acidic residues" evidence="11">
    <location>
        <begin position="487"/>
        <end position="528"/>
    </location>
</feature>
<accession>A0A066WL08</accession>
<evidence type="ECO:0000256" key="7">
    <source>
        <dbReference type="ARBA" id="ARBA00023204"/>
    </source>
</evidence>
<dbReference type="Pfam" id="PF08512">
    <property type="entry name" value="Rttp106-like_middle"/>
    <property type="match status" value="1"/>
</dbReference>
<evidence type="ECO:0000256" key="9">
    <source>
        <dbReference type="ARBA" id="ARBA00025370"/>
    </source>
</evidence>
<keyword evidence="7 10" id="KW-0234">DNA repair</keyword>
<dbReference type="AlphaFoldDB" id="A0A066WL08"/>
<dbReference type="HOGENOM" id="CLU_017374_3_0_1"/>
<dbReference type="Proteomes" id="UP000027361">
    <property type="component" value="Unassembled WGS sequence"/>
</dbReference>
<dbReference type="Pfam" id="PF21103">
    <property type="entry name" value="PH1_SSRP1-like"/>
    <property type="match status" value="1"/>
</dbReference>
<dbReference type="FunFam" id="2.30.29.150:FF:000001">
    <property type="entry name" value="Fact complex subunit ssrp1"/>
    <property type="match status" value="1"/>
</dbReference>
<evidence type="ECO:0000256" key="10">
    <source>
        <dbReference type="RuleBase" id="RU364013"/>
    </source>
</evidence>
<dbReference type="Gene3D" id="2.30.29.150">
    <property type="match status" value="1"/>
</dbReference>
<dbReference type="EMBL" id="JMSN01000017">
    <property type="protein sequence ID" value="KDN51305.1"/>
    <property type="molecule type" value="Genomic_DNA"/>
</dbReference>
<evidence type="ECO:0000256" key="2">
    <source>
        <dbReference type="ARBA" id="ARBA00022454"/>
    </source>
</evidence>
<dbReference type="InParanoid" id="A0A066WL08"/>
<evidence type="ECO:0000313" key="14">
    <source>
        <dbReference type="Proteomes" id="UP000027361"/>
    </source>
</evidence>
<dbReference type="RefSeq" id="XP_013244641.1">
    <property type="nucleotide sequence ID" value="XM_013389187.1"/>
</dbReference>
<dbReference type="GO" id="GO:0006281">
    <property type="term" value="P:DNA repair"/>
    <property type="evidence" value="ECO:0007669"/>
    <property type="project" value="UniProtKB-KW"/>
</dbReference>